<dbReference type="RefSeq" id="WP_106139544.1">
    <property type="nucleotide sequence ID" value="NZ_PVTE01000019.1"/>
</dbReference>
<protein>
    <submittedName>
        <fullName evidence="1">Uncharacterized protein</fullName>
    </submittedName>
</protein>
<organism evidence="1 2">
    <name type="scientific">Spirosoma oryzae</name>
    <dbReference type="NCBI Taxonomy" id="1469603"/>
    <lineage>
        <taxon>Bacteria</taxon>
        <taxon>Pseudomonadati</taxon>
        <taxon>Bacteroidota</taxon>
        <taxon>Cytophagia</taxon>
        <taxon>Cytophagales</taxon>
        <taxon>Cytophagaceae</taxon>
        <taxon>Spirosoma</taxon>
    </lineage>
</organism>
<gene>
    <name evidence="1" type="ORF">CLV58_11929</name>
</gene>
<dbReference type="Proteomes" id="UP000238375">
    <property type="component" value="Unassembled WGS sequence"/>
</dbReference>
<evidence type="ECO:0000313" key="2">
    <source>
        <dbReference type="Proteomes" id="UP000238375"/>
    </source>
</evidence>
<sequence>MNHQFKPGDWVQCVNVDAEFCNSTILEVGDIFQITEVSVLGNIRGSRTKNNEIVDDPYLFWINPVCFIPVDPFQIKVKQIKDELDKSLQAR</sequence>
<dbReference type="AlphaFoldDB" id="A0A2T0SKE9"/>
<dbReference type="EMBL" id="PVTE01000019">
    <property type="protein sequence ID" value="PRY33880.1"/>
    <property type="molecule type" value="Genomic_DNA"/>
</dbReference>
<keyword evidence="2" id="KW-1185">Reference proteome</keyword>
<proteinExistence type="predicted"/>
<evidence type="ECO:0000313" key="1">
    <source>
        <dbReference type="EMBL" id="PRY33880.1"/>
    </source>
</evidence>
<reference evidence="1 2" key="1">
    <citation type="submission" date="2018-03" db="EMBL/GenBank/DDBJ databases">
        <title>Genomic Encyclopedia of Archaeal and Bacterial Type Strains, Phase II (KMG-II): from individual species to whole genera.</title>
        <authorList>
            <person name="Goeker M."/>
        </authorList>
    </citation>
    <scope>NUCLEOTIDE SEQUENCE [LARGE SCALE GENOMIC DNA]</scope>
    <source>
        <strain evidence="1 2">DSM 28354</strain>
    </source>
</reference>
<comment type="caution">
    <text evidence="1">The sequence shown here is derived from an EMBL/GenBank/DDBJ whole genome shotgun (WGS) entry which is preliminary data.</text>
</comment>
<accession>A0A2T0SKE9</accession>
<name>A0A2T0SKE9_9BACT</name>